<gene>
    <name evidence="2" type="ORF">UPTC3659_0971</name>
</gene>
<keyword evidence="1" id="KW-1133">Transmembrane helix</keyword>
<evidence type="ECO:0000256" key="1">
    <source>
        <dbReference type="SAM" id="Phobius"/>
    </source>
</evidence>
<dbReference type="AlphaFoldDB" id="A0A0A8HVV3"/>
<name>A0A0A8HVV3_CAMLA</name>
<evidence type="ECO:0000313" key="2">
    <source>
        <dbReference type="EMBL" id="AJD01813.1"/>
    </source>
</evidence>
<proteinExistence type="predicted"/>
<dbReference type="Proteomes" id="UP000031130">
    <property type="component" value="Chromosome"/>
</dbReference>
<keyword evidence="1" id="KW-0812">Transmembrane</keyword>
<feature type="transmembrane region" description="Helical" evidence="1">
    <location>
        <begin position="28"/>
        <end position="49"/>
    </location>
</feature>
<sequence>MFFKKVSQSCKFVGQLIFKNKTNFTKNLLLIIFYFSVNLKSIVSIYNIWYSLLSFSNIY</sequence>
<evidence type="ECO:0000313" key="3">
    <source>
        <dbReference type="Proteomes" id="UP000031130"/>
    </source>
</evidence>
<dbReference type="KEGG" id="cln:UPTC3659_0971"/>
<dbReference type="HOGENOM" id="CLU_2951609_0_0_7"/>
<protein>
    <submittedName>
        <fullName evidence="2">Uncharacterized protein</fullName>
    </submittedName>
</protein>
<organism evidence="2 3">
    <name type="scientific">Campylobacter lari NCTC 11845</name>
    <dbReference type="NCBI Taxonomy" id="1388749"/>
    <lineage>
        <taxon>Bacteria</taxon>
        <taxon>Pseudomonadati</taxon>
        <taxon>Campylobacterota</taxon>
        <taxon>Epsilonproteobacteria</taxon>
        <taxon>Campylobacterales</taxon>
        <taxon>Campylobacteraceae</taxon>
        <taxon>Campylobacter</taxon>
    </lineage>
</organism>
<dbReference type="EMBL" id="CP007775">
    <property type="protein sequence ID" value="AJD01813.1"/>
    <property type="molecule type" value="Genomic_DNA"/>
</dbReference>
<reference evidence="2 3" key="1">
    <citation type="journal article" date="2014" name="Genome Biol. Evol.">
        <title>Comparative Genomics of the Campylobacter lari Group.</title>
        <authorList>
            <person name="Miller W.G."/>
            <person name="Yee E."/>
            <person name="Chapman M.H."/>
            <person name="Smith T.P."/>
            <person name="Bono J.L."/>
            <person name="Huynh S."/>
            <person name="Parker C.T."/>
            <person name="Vandamme P."/>
            <person name="Luong K."/>
            <person name="Korlach J."/>
        </authorList>
    </citation>
    <scope>NUCLEOTIDE SEQUENCE [LARGE SCALE GENOMIC DNA]</scope>
    <source>
        <strain evidence="3">RM3659</strain>
    </source>
</reference>
<keyword evidence="1" id="KW-0472">Membrane</keyword>
<accession>A0A0A8HVV3</accession>